<accession>A0A2N5J8B6</accession>
<dbReference type="InterPro" id="IPR025420">
    <property type="entry name" value="DUF4143"/>
</dbReference>
<dbReference type="InterPro" id="IPR027417">
    <property type="entry name" value="P-loop_NTPase"/>
</dbReference>
<dbReference type="Proteomes" id="UP000235050">
    <property type="component" value="Unassembled WGS sequence"/>
</dbReference>
<dbReference type="Pfam" id="PF13173">
    <property type="entry name" value="AAA_14"/>
    <property type="match status" value="1"/>
</dbReference>
<dbReference type="OrthoDB" id="9804306at2"/>
<keyword evidence="4" id="KW-1185">Reference proteome</keyword>
<dbReference type="Gene3D" id="3.40.50.300">
    <property type="entry name" value="P-loop containing nucleotide triphosphate hydrolases"/>
    <property type="match status" value="1"/>
</dbReference>
<dbReference type="AlphaFoldDB" id="A0A2N5J8B6"/>
<protein>
    <submittedName>
        <fullName evidence="3">ATPase</fullName>
    </submittedName>
</protein>
<dbReference type="RefSeq" id="WP_101617536.1">
    <property type="nucleotide sequence ID" value="NZ_NMWU01000030.1"/>
</dbReference>
<gene>
    <name evidence="3" type="ORF">Uis1B_1721</name>
</gene>
<dbReference type="EMBL" id="NMWU01000030">
    <property type="protein sequence ID" value="PLS30450.1"/>
    <property type="molecule type" value="Genomic_DNA"/>
</dbReference>
<dbReference type="InterPro" id="IPR041682">
    <property type="entry name" value="AAA_14"/>
</dbReference>
<dbReference type="PANTHER" id="PTHR33295:SF7">
    <property type="entry name" value="ATPASE"/>
    <property type="match status" value="1"/>
</dbReference>
<feature type="domain" description="DUF4143" evidence="2">
    <location>
        <begin position="236"/>
        <end position="395"/>
    </location>
</feature>
<dbReference type="PANTHER" id="PTHR33295">
    <property type="entry name" value="ATPASE"/>
    <property type="match status" value="1"/>
</dbReference>
<reference evidence="3 4" key="1">
    <citation type="submission" date="2017-07" db="EMBL/GenBank/DDBJ databases">
        <title>Bifidobacterium novel species.</title>
        <authorList>
            <person name="Lugli G.A."/>
            <person name="Milani C."/>
            <person name="Duranti S."/>
            <person name="Mangifesta M."/>
        </authorList>
    </citation>
    <scope>NUCLEOTIDE SEQUENCE [LARGE SCALE GENOMIC DNA]</scope>
    <source>
        <strain evidence="4">Uis1B</strain>
    </source>
</reference>
<feature type="domain" description="AAA" evidence="1">
    <location>
        <begin position="30"/>
        <end position="162"/>
    </location>
</feature>
<dbReference type="SUPFAM" id="SSF52540">
    <property type="entry name" value="P-loop containing nucleoside triphosphate hydrolases"/>
    <property type="match status" value="1"/>
</dbReference>
<dbReference type="Pfam" id="PF13635">
    <property type="entry name" value="DUF4143"/>
    <property type="match status" value="1"/>
</dbReference>
<sequence length="466" mass="52827">MLKRKAWNKLVSWKQRAASPTGGASRRPSKALMLTGARQIGKTTLVREFAKHHYDHFAELNFLTDPHASDIFDDALDARTVITNLTAYLRKTLVPGKTLILLDEIQECPRARTAIKFLVEDGRFDYIETGSLLGVRVNDVPSYPVGFEEQYRMFPMDFEEFCWANGVQPTVIDLLRDHFMHKRPISESVHTTMMRLFQAYTVVGGMPEVVQRYVRTHDIAQTTELQRSLLDLYRLDIAKYADSANRTKIRSIFDALPSQLSQHNRRFVLADLNKNARQARYASSFLWLSDAGVAIPCYNVESPTVPLRANEKHSLFKLFLNDTGLLCAASLDNVQFALLQGDLDVNLGSIMENIVAQELLAHGFQLHYFDAKRYGELDFVVQSGSVILPIEVKSGNDWTAHRALNKVMSVPDWHLDHAYVLCKGNISQKGPITYLPLYMTMFLEPQRLPASMPFSVDVSALNDVGR</sequence>
<name>A0A2N5J8B6_9BIFI</name>
<evidence type="ECO:0000313" key="4">
    <source>
        <dbReference type="Proteomes" id="UP000235050"/>
    </source>
</evidence>
<evidence type="ECO:0000313" key="3">
    <source>
        <dbReference type="EMBL" id="PLS30450.1"/>
    </source>
</evidence>
<evidence type="ECO:0000259" key="2">
    <source>
        <dbReference type="Pfam" id="PF13635"/>
    </source>
</evidence>
<organism evidence="3 4">
    <name type="scientific">Bifidobacterium margollesii</name>
    <dbReference type="NCBI Taxonomy" id="2020964"/>
    <lineage>
        <taxon>Bacteria</taxon>
        <taxon>Bacillati</taxon>
        <taxon>Actinomycetota</taxon>
        <taxon>Actinomycetes</taxon>
        <taxon>Bifidobacteriales</taxon>
        <taxon>Bifidobacteriaceae</taxon>
        <taxon>Bifidobacterium</taxon>
    </lineage>
</organism>
<evidence type="ECO:0000259" key="1">
    <source>
        <dbReference type="Pfam" id="PF13173"/>
    </source>
</evidence>
<dbReference type="InterPro" id="IPR011335">
    <property type="entry name" value="Restrct_endonuc-II-like"/>
</dbReference>
<comment type="caution">
    <text evidence="3">The sequence shown here is derived from an EMBL/GenBank/DDBJ whole genome shotgun (WGS) entry which is preliminary data.</text>
</comment>
<dbReference type="SUPFAM" id="SSF52980">
    <property type="entry name" value="Restriction endonuclease-like"/>
    <property type="match status" value="1"/>
</dbReference>
<proteinExistence type="predicted"/>